<evidence type="ECO:0000256" key="2">
    <source>
        <dbReference type="ARBA" id="ARBA00022448"/>
    </source>
</evidence>
<evidence type="ECO:0008006" key="10">
    <source>
        <dbReference type="Google" id="ProtNLM"/>
    </source>
</evidence>
<feature type="region of interest" description="Disordered" evidence="6">
    <location>
        <begin position="415"/>
        <end position="462"/>
    </location>
</feature>
<dbReference type="PANTHER" id="PTHR43791:SF39">
    <property type="entry name" value="TRANSPORTER LIZ1_SEO1, PUTATIVE (AFU_ORTHOLOGUE AFUA_3G00980)-RELATED"/>
    <property type="match status" value="1"/>
</dbReference>
<dbReference type="Pfam" id="PF07690">
    <property type="entry name" value="MFS_1"/>
    <property type="match status" value="1"/>
</dbReference>
<dbReference type="GeneID" id="55999443"/>
<feature type="transmembrane region" description="Helical" evidence="7">
    <location>
        <begin position="351"/>
        <end position="372"/>
    </location>
</feature>
<protein>
    <recommendedName>
        <fullName evidence="10">Major facilitator superfamily (MFS) profile domain-containing protein</fullName>
    </recommendedName>
</protein>
<reference evidence="9" key="1">
    <citation type="submission" date="2020-06" db="EMBL/GenBank/DDBJ databases">
        <title>A chromosome-scale genome assembly of Talaromyces rugulosus W13939.</title>
        <authorList>
            <person name="Wang B."/>
            <person name="Guo L."/>
            <person name="Ye K."/>
            <person name="Wang L."/>
        </authorList>
    </citation>
    <scope>NUCLEOTIDE SEQUENCE [LARGE SCALE GENOMIC DNA]</scope>
    <source>
        <strain evidence="9">W13939</strain>
    </source>
</reference>
<dbReference type="RefSeq" id="XP_035350964.1">
    <property type="nucleotide sequence ID" value="XM_035495071.1"/>
</dbReference>
<organism evidence="8 9">
    <name type="scientific">Talaromyces rugulosus</name>
    <name type="common">Penicillium rugulosum</name>
    <dbReference type="NCBI Taxonomy" id="121627"/>
    <lineage>
        <taxon>Eukaryota</taxon>
        <taxon>Fungi</taxon>
        <taxon>Dikarya</taxon>
        <taxon>Ascomycota</taxon>
        <taxon>Pezizomycotina</taxon>
        <taxon>Eurotiomycetes</taxon>
        <taxon>Eurotiomycetidae</taxon>
        <taxon>Eurotiales</taxon>
        <taxon>Trichocomaceae</taxon>
        <taxon>Talaromyces</taxon>
        <taxon>Talaromyces sect. Islandici</taxon>
    </lineage>
</organism>
<gene>
    <name evidence="8" type="ORF">TRUGW13939_11967</name>
</gene>
<dbReference type="Proteomes" id="UP000509510">
    <property type="component" value="Chromosome VI"/>
</dbReference>
<dbReference type="InterPro" id="IPR036259">
    <property type="entry name" value="MFS_trans_sf"/>
</dbReference>
<dbReference type="GO" id="GO:0016020">
    <property type="term" value="C:membrane"/>
    <property type="evidence" value="ECO:0007669"/>
    <property type="project" value="UniProtKB-SubCell"/>
</dbReference>
<keyword evidence="9" id="KW-1185">Reference proteome</keyword>
<dbReference type="KEGG" id="trg:TRUGW13939_11967"/>
<dbReference type="InterPro" id="IPR011701">
    <property type="entry name" value="MFS"/>
</dbReference>
<feature type="transmembrane region" description="Helical" evidence="7">
    <location>
        <begin position="100"/>
        <end position="126"/>
    </location>
</feature>
<evidence type="ECO:0000256" key="7">
    <source>
        <dbReference type="SAM" id="Phobius"/>
    </source>
</evidence>
<dbReference type="PANTHER" id="PTHR43791">
    <property type="entry name" value="PERMEASE-RELATED"/>
    <property type="match status" value="1"/>
</dbReference>
<dbReference type="OrthoDB" id="6132182at2759"/>
<sequence length="462" mass="51596">MKALLIRFGDAIHWYPKGITHEEKVLIFKIDSLVLVYACLSFFAKYLDITALIETGYCIFQIPSNILITKYPSQYYLPAIEIFWGIFTLGTAFVKTYNQLIVMRFFVGLSATSCYVGLVHIVNSWYRKGELGRRNALFWIANPIGQMISGYLQAAAYTNLSGVGGLAGWSGFAFFPDIPERTKSKFLTEDEKKLAVRRLEEEGFKPSTGINRSLIKRIFKSWEFGAFVLCLVLLCNAIYGLGTPFILWLKSQPEKYSIPLVNDIGTITNAVAAFSAIANCYYSDLRGNRWEPIIFSASLAAFANLLLVIWDIPNGLKFFAFIAIGWAEGVLPVLITWTAEALSHDLEVRAISLATYNTIGEITSLVVPLVAWPVSKGPRFLGGYIWAFIISILYLTNVIAIIAIERRHRGKKHSLDEIPSINNSGTQNGRHETNIISSNSDTKHVAKSTATVTSQPDNQNLE</sequence>
<evidence type="ECO:0000313" key="8">
    <source>
        <dbReference type="EMBL" id="QKX64791.1"/>
    </source>
</evidence>
<feature type="transmembrane region" description="Helical" evidence="7">
    <location>
        <begin position="75"/>
        <end position="94"/>
    </location>
</feature>
<evidence type="ECO:0000313" key="9">
    <source>
        <dbReference type="Proteomes" id="UP000509510"/>
    </source>
</evidence>
<name>A0A7H8RGA1_TALRU</name>
<evidence type="ECO:0000256" key="1">
    <source>
        <dbReference type="ARBA" id="ARBA00004141"/>
    </source>
</evidence>
<keyword evidence="2" id="KW-0813">Transport</keyword>
<feature type="transmembrane region" description="Helical" evidence="7">
    <location>
        <begin position="260"/>
        <end position="281"/>
    </location>
</feature>
<dbReference type="GO" id="GO:0022857">
    <property type="term" value="F:transmembrane transporter activity"/>
    <property type="evidence" value="ECO:0007669"/>
    <property type="project" value="InterPro"/>
</dbReference>
<comment type="subcellular location">
    <subcellularLocation>
        <location evidence="1">Membrane</location>
        <topology evidence="1">Multi-pass membrane protein</topology>
    </subcellularLocation>
</comment>
<dbReference type="EMBL" id="CP055903">
    <property type="protein sequence ID" value="QKX64791.1"/>
    <property type="molecule type" value="Genomic_DNA"/>
</dbReference>
<feature type="transmembrane region" description="Helical" evidence="7">
    <location>
        <begin position="384"/>
        <end position="404"/>
    </location>
</feature>
<feature type="transmembrane region" description="Helical" evidence="7">
    <location>
        <begin position="318"/>
        <end position="339"/>
    </location>
</feature>
<dbReference type="Gene3D" id="1.20.1250.20">
    <property type="entry name" value="MFS general substrate transporter like domains"/>
    <property type="match status" value="2"/>
</dbReference>
<feature type="compositionally biased region" description="Polar residues" evidence="6">
    <location>
        <begin position="420"/>
        <end position="440"/>
    </location>
</feature>
<keyword evidence="3 7" id="KW-0812">Transmembrane</keyword>
<keyword evidence="4 7" id="KW-1133">Transmembrane helix</keyword>
<evidence type="ECO:0000256" key="6">
    <source>
        <dbReference type="SAM" id="MobiDB-lite"/>
    </source>
</evidence>
<evidence type="ECO:0000256" key="3">
    <source>
        <dbReference type="ARBA" id="ARBA00022692"/>
    </source>
</evidence>
<dbReference type="AlphaFoldDB" id="A0A7H8RGA1"/>
<dbReference type="SUPFAM" id="SSF103473">
    <property type="entry name" value="MFS general substrate transporter"/>
    <property type="match status" value="1"/>
</dbReference>
<accession>A0A7H8RGA1</accession>
<feature type="compositionally biased region" description="Polar residues" evidence="6">
    <location>
        <begin position="448"/>
        <end position="462"/>
    </location>
</feature>
<feature type="transmembrane region" description="Helical" evidence="7">
    <location>
        <begin position="224"/>
        <end position="248"/>
    </location>
</feature>
<proteinExistence type="predicted"/>
<evidence type="ECO:0000256" key="4">
    <source>
        <dbReference type="ARBA" id="ARBA00022989"/>
    </source>
</evidence>
<evidence type="ECO:0000256" key="5">
    <source>
        <dbReference type="ARBA" id="ARBA00023136"/>
    </source>
</evidence>
<keyword evidence="5 7" id="KW-0472">Membrane</keyword>
<feature type="transmembrane region" description="Helical" evidence="7">
    <location>
        <begin position="293"/>
        <end position="312"/>
    </location>
</feature>